<evidence type="ECO:0000256" key="4">
    <source>
        <dbReference type="ARBA" id="ARBA00022989"/>
    </source>
</evidence>
<dbReference type="SUPFAM" id="SSF82866">
    <property type="entry name" value="Multidrug efflux transporter AcrB transmembrane domain"/>
    <property type="match status" value="2"/>
</dbReference>
<gene>
    <name evidence="8" type="ORF">EV652_11840</name>
</gene>
<evidence type="ECO:0000256" key="3">
    <source>
        <dbReference type="ARBA" id="ARBA00022692"/>
    </source>
</evidence>
<dbReference type="InterPro" id="IPR004869">
    <property type="entry name" value="MMPL_dom"/>
</dbReference>
<protein>
    <submittedName>
        <fullName evidence="8">RND superfamily putative drug exporter</fullName>
    </submittedName>
</protein>
<evidence type="ECO:0000313" key="8">
    <source>
        <dbReference type="EMBL" id="TCO17212.1"/>
    </source>
</evidence>
<dbReference type="EMBL" id="SLWN01000018">
    <property type="protein sequence ID" value="TCO17212.1"/>
    <property type="molecule type" value="Genomic_DNA"/>
</dbReference>
<feature type="transmembrane region" description="Helical" evidence="6">
    <location>
        <begin position="565"/>
        <end position="586"/>
    </location>
</feature>
<dbReference type="PANTHER" id="PTHR33406">
    <property type="entry name" value="MEMBRANE PROTEIN MJ1562-RELATED"/>
    <property type="match status" value="1"/>
</dbReference>
<dbReference type="InterPro" id="IPR050545">
    <property type="entry name" value="Mycobact_MmpL"/>
</dbReference>
<feature type="transmembrane region" description="Helical" evidence="6">
    <location>
        <begin position="26"/>
        <end position="49"/>
    </location>
</feature>
<keyword evidence="9" id="KW-1185">Reference proteome</keyword>
<feature type="transmembrane region" description="Helical" evidence="6">
    <location>
        <begin position="248"/>
        <end position="268"/>
    </location>
</feature>
<dbReference type="InterPro" id="IPR000731">
    <property type="entry name" value="SSD"/>
</dbReference>
<keyword evidence="5 6" id="KW-0472">Membrane</keyword>
<keyword evidence="3 6" id="KW-0812">Transmembrane</keyword>
<feature type="transmembrane region" description="Helical" evidence="6">
    <location>
        <begin position="642"/>
        <end position="669"/>
    </location>
</feature>
<feature type="transmembrane region" description="Helical" evidence="6">
    <location>
        <begin position="382"/>
        <end position="402"/>
    </location>
</feature>
<evidence type="ECO:0000256" key="6">
    <source>
        <dbReference type="SAM" id="Phobius"/>
    </source>
</evidence>
<dbReference type="Proteomes" id="UP000294508">
    <property type="component" value="Unassembled WGS sequence"/>
</dbReference>
<organism evidence="8 9">
    <name type="scientific">Kribbella steppae</name>
    <dbReference type="NCBI Taxonomy" id="2512223"/>
    <lineage>
        <taxon>Bacteria</taxon>
        <taxon>Bacillati</taxon>
        <taxon>Actinomycetota</taxon>
        <taxon>Actinomycetes</taxon>
        <taxon>Propionibacteriales</taxon>
        <taxon>Kribbellaceae</taxon>
        <taxon>Kribbella</taxon>
    </lineage>
</organism>
<dbReference type="PANTHER" id="PTHR33406:SF13">
    <property type="entry name" value="MEMBRANE PROTEIN YDFJ"/>
    <property type="match status" value="1"/>
</dbReference>
<comment type="subcellular location">
    <subcellularLocation>
        <location evidence="1">Cell membrane</location>
        <topology evidence="1">Multi-pass membrane protein</topology>
    </subcellularLocation>
</comment>
<reference evidence="8 9" key="1">
    <citation type="journal article" date="2015" name="Stand. Genomic Sci.">
        <title>Genomic Encyclopedia of Bacterial and Archaeal Type Strains, Phase III: the genomes of soil and plant-associated and newly described type strains.</title>
        <authorList>
            <person name="Whitman W.B."/>
            <person name="Woyke T."/>
            <person name="Klenk H.P."/>
            <person name="Zhou Y."/>
            <person name="Lilburn T.G."/>
            <person name="Beck B.J."/>
            <person name="De Vos P."/>
            <person name="Vandamme P."/>
            <person name="Eisen J.A."/>
            <person name="Garrity G."/>
            <person name="Hugenholtz P."/>
            <person name="Kyrpides N.C."/>
        </authorList>
    </citation>
    <scope>NUCLEOTIDE SEQUENCE [LARGE SCALE GENOMIC DNA]</scope>
    <source>
        <strain evidence="8 9">VKM Ac-2572</strain>
    </source>
</reference>
<dbReference type="Pfam" id="PF03176">
    <property type="entry name" value="MMPL"/>
    <property type="match status" value="2"/>
</dbReference>
<evidence type="ECO:0000259" key="7">
    <source>
        <dbReference type="PROSITE" id="PS50156"/>
    </source>
</evidence>
<feature type="transmembrane region" description="Helical" evidence="6">
    <location>
        <begin position="537"/>
        <end position="558"/>
    </location>
</feature>
<dbReference type="Gene3D" id="1.20.1640.10">
    <property type="entry name" value="Multidrug efflux transporter AcrB transmembrane domain"/>
    <property type="match status" value="2"/>
</dbReference>
<comment type="caution">
    <text evidence="8">The sequence shown here is derived from an EMBL/GenBank/DDBJ whole genome shotgun (WGS) entry which is preliminary data.</text>
</comment>
<evidence type="ECO:0000256" key="2">
    <source>
        <dbReference type="ARBA" id="ARBA00022475"/>
    </source>
</evidence>
<name>A0A4R2GZZ5_9ACTN</name>
<dbReference type="AlphaFoldDB" id="A0A4R2GZZ5"/>
<feature type="transmembrane region" description="Helical" evidence="6">
    <location>
        <begin position="675"/>
        <end position="695"/>
    </location>
</feature>
<evidence type="ECO:0000313" key="9">
    <source>
        <dbReference type="Proteomes" id="UP000294508"/>
    </source>
</evidence>
<evidence type="ECO:0000256" key="5">
    <source>
        <dbReference type="ARBA" id="ARBA00023136"/>
    </source>
</evidence>
<dbReference type="GO" id="GO:0005886">
    <property type="term" value="C:plasma membrane"/>
    <property type="evidence" value="ECO:0007669"/>
    <property type="project" value="UniProtKB-SubCell"/>
</dbReference>
<feature type="domain" description="SSD" evidence="7">
    <location>
        <begin position="214"/>
        <end position="343"/>
    </location>
</feature>
<feature type="transmembrane region" description="Helical" evidence="6">
    <location>
        <begin position="606"/>
        <end position="630"/>
    </location>
</feature>
<feature type="transmembrane region" description="Helical" evidence="6">
    <location>
        <begin position="193"/>
        <end position="211"/>
    </location>
</feature>
<proteinExistence type="predicted"/>
<feature type="transmembrane region" description="Helical" evidence="6">
    <location>
        <begin position="218"/>
        <end position="236"/>
    </location>
</feature>
<keyword evidence="2" id="KW-1003">Cell membrane</keyword>
<sequence>MRRRTGVLSVGGMTEKLARACSRRPWLVVGLWLVVIVSAFGLVATLLAFEGETEITRTTESKEADRVLAEGFPREVASGEAISEVVVVRAEDGKVEAAAPRARVVALADELRAAGADRVVTYGEDRRLVSQDGDSTVLQVALGRDGEDDVDDVVDAVQRLDDEPGYRAAVTGSRTADADEDAASLEDLKKGELFFGAPLALVVLLLVFGAVVAGLVPVMVALASIVVALALVALLAQAYDLSVFTQNMLIGMGLALGIDYSLFTLSRYREERLREQSKLEAIATAGGTAGRAVLFSGIAFVLAMLGLLLVPSTIFRSLAAGAILVGIVSVIAALTLLPAVLALLGDRVNALRIPFFGRAAEQAGREGRFWAAIVDRVMRHPAASLVLGAGLLLALAAPVLALDTGTSGAATLPDRFESKQGYLLLREEFPKESTEPVDIAVVGDVRGPATEGAVARLKQELARRPIFGEPVVEANEAGTVARVTVPIAANPDSERAIDAVRGLRDEVVPSAFAGVDAEVYVGGDTAEELDYQDTVNFWLPLVLLFVLGLSFVLLTLAFRSIVVPATAIAMNLLSVGAAYGLLVLVFQEGVGNEILGLSEAETIDAWVPLFLFAVLFGLSMDYQVFLLSRIRERYTATGDTDAAIAFGIGSTARLITGAALIIIAVFWGFAMGDTIAFQQMGFGIAVALLIDATIVRSVLVPATMKLLGERNWYLPSWLTWLPDVRVEGTQPPPKAAREPMPGGSH</sequence>
<keyword evidence="4 6" id="KW-1133">Transmembrane helix</keyword>
<dbReference type="PROSITE" id="PS50156">
    <property type="entry name" value="SSD"/>
    <property type="match status" value="1"/>
</dbReference>
<feature type="transmembrane region" description="Helical" evidence="6">
    <location>
        <begin position="289"/>
        <end position="310"/>
    </location>
</feature>
<feature type="transmembrane region" description="Helical" evidence="6">
    <location>
        <begin position="322"/>
        <end position="344"/>
    </location>
</feature>
<evidence type="ECO:0000256" key="1">
    <source>
        <dbReference type="ARBA" id="ARBA00004651"/>
    </source>
</evidence>
<accession>A0A4R2GZZ5</accession>